<evidence type="ECO:0000256" key="2">
    <source>
        <dbReference type="ARBA" id="ARBA00022448"/>
    </source>
</evidence>
<keyword evidence="4 11" id="KW-0812">Transmembrane</keyword>
<dbReference type="Pfam" id="PF00664">
    <property type="entry name" value="ABC_membrane"/>
    <property type="match status" value="1"/>
</dbReference>
<dbReference type="SUPFAM" id="SSF90123">
    <property type="entry name" value="ABC transporter transmembrane region"/>
    <property type="match status" value="1"/>
</dbReference>
<feature type="domain" description="ABC transporter" evidence="12">
    <location>
        <begin position="337"/>
        <end position="572"/>
    </location>
</feature>
<sequence length="583" mass="64079">MTTSGFEAYKRLLGYARKYWGAFALGILGFIINAQTEWAGAQVVKYIIDAIQNKNQHAKDFFPVLIVLIFLLRGVGTFLGNYFMSLVARNVVYELRRQLFDKLLTLPSAYFHRHSPGHISAKLVYDVEQVTGAATEALKTIVREGTVVTCLLGYLFWTNWRLSLSLLLIAPPVSFIVRKASKRFRTLSHRIQNSMGDVSHIVNESINGYTVVKSYGGEAFERARFETASRENLRQSMKMVVTASLNTPLVQLLMAVAMSFVVYMALQPHILGNVSAGEFVAYITAAGLLSKPMRALTDVNEKIQRGIAAAQSVFEMLDVDGEQDGGDRDAGRCRGELEFRHLDFAYPGGEPVLRDINLHIPAGKTVALVGRSGSGKSTLVNLIPRFYECAPGQILVDGQPLQSYTLESLRRQIATVNQKVVLFDTSIAANIAYGALADAPAEAIESASRAAYAHEFIQKLPDGYATRVGQDGTELSGGQRQRLAIARALLKDAPILILDEATSALDNESEYFIQEALETVMKNRTTLVIAHRLSTIEKADLIVVMEKGRIVQTGTHTELLAAGGLYAQLHSRQFADDPDAVSA</sequence>
<evidence type="ECO:0000256" key="4">
    <source>
        <dbReference type="ARBA" id="ARBA00022692"/>
    </source>
</evidence>
<keyword evidence="10 11" id="KW-0472">Membrane</keyword>
<accession>A0A4Q7Z409</accession>
<dbReference type="Pfam" id="PF00005">
    <property type="entry name" value="ABC_tran"/>
    <property type="match status" value="1"/>
</dbReference>
<proteinExistence type="predicted"/>
<dbReference type="GO" id="GO:0005524">
    <property type="term" value="F:ATP binding"/>
    <property type="evidence" value="ECO:0007669"/>
    <property type="project" value="UniProtKB-KW"/>
</dbReference>
<feature type="transmembrane region" description="Helical" evidence="11">
    <location>
        <begin position="20"/>
        <end position="40"/>
    </location>
</feature>
<evidence type="ECO:0000259" key="12">
    <source>
        <dbReference type="PROSITE" id="PS50893"/>
    </source>
</evidence>
<comment type="caution">
    <text evidence="14">The sequence shown here is derived from an EMBL/GenBank/DDBJ whole genome shotgun (WGS) entry which is preliminary data.</text>
</comment>
<dbReference type="OrthoDB" id="9806127at2"/>
<evidence type="ECO:0000256" key="6">
    <source>
        <dbReference type="ARBA" id="ARBA00022840"/>
    </source>
</evidence>
<dbReference type="NCBIfam" id="TIGR02203">
    <property type="entry name" value="MsbA_lipidA"/>
    <property type="match status" value="1"/>
</dbReference>
<dbReference type="PANTHER" id="PTHR43394:SF1">
    <property type="entry name" value="ATP-BINDING CASSETTE SUB-FAMILY B MEMBER 10, MITOCHONDRIAL"/>
    <property type="match status" value="1"/>
</dbReference>
<evidence type="ECO:0000256" key="10">
    <source>
        <dbReference type="ARBA" id="ARBA00023136"/>
    </source>
</evidence>
<dbReference type="Proteomes" id="UP000292423">
    <property type="component" value="Unassembled WGS sequence"/>
</dbReference>
<keyword evidence="2" id="KW-0813">Transport</keyword>
<name>A0A4Q7Z409_9GAMM</name>
<dbReference type="GO" id="GO:0034040">
    <property type="term" value="F:ATPase-coupled lipid transmembrane transporter activity"/>
    <property type="evidence" value="ECO:0007669"/>
    <property type="project" value="InterPro"/>
</dbReference>
<dbReference type="InterPro" id="IPR017871">
    <property type="entry name" value="ABC_transporter-like_CS"/>
</dbReference>
<dbReference type="SUPFAM" id="SSF52540">
    <property type="entry name" value="P-loop containing nucleoside triphosphate hydrolases"/>
    <property type="match status" value="1"/>
</dbReference>
<dbReference type="FunFam" id="3.40.50.300:FF:000140">
    <property type="entry name" value="Lipid A export ATP-binding/permease protein MsbA"/>
    <property type="match status" value="1"/>
</dbReference>
<dbReference type="GO" id="GO:0005886">
    <property type="term" value="C:plasma membrane"/>
    <property type="evidence" value="ECO:0007669"/>
    <property type="project" value="UniProtKB-SubCell"/>
</dbReference>
<keyword evidence="9" id="KW-0445">Lipid transport</keyword>
<dbReference type="PANTHER" id="PTHR43394">
    <property type="entry name" value="ATP-DEPENDENT PERMEASE MDL1, MITOCHONDRIAL"/>
    <property type="match status" value="1"/>
</dbReference>
<feature type="transmembrane region" description="Helical" evidence="11">
    <location>
        <begin position="240"/>
        <end position="264"/>
    </location>
</feature>
<keyword evidence="15" id="KW-1185">Reference proteome</keyword>
<evidence type="ECO:0000256" key="9">
    <source>
        <dbReference type="ARBA" id="ARBA00023055"/>
    </source>
</evidence>
<reference evidence="14 15" key="1">
    <citation type="submission" date="2019-02" db="EMBL/GenBank/DDBJ databases">
        <title>Genomic Encyclopedia of Type Strains, Phase IV (KMG-IV): sequencing the most valuable type-strain genomes for metagenomic binning, comparative biology and taxonomic classification.</title>
        <authorList>
            <person name="Goeker M."/>
        </authorList>
    </citation>
    <scope>NUCLEOTIDE SEQUENCE [LARGE SCALE GENOMIC DNA]</scope>
    <source>
        <strain evidence="14 15">DSM 105135</strain>
    </source>
</reference>
<evidence type="ECO:0000256" key="7">
    <source>
        <dbReference type="ARBA" id="ARBA00022967"/>
    </source>
</evidence>
<dbReference type="GO" id="GO:0016887">
    <property type="term" value="F:ATP hydrolysis activity"/>
    <property type="evidence" value="ECO:0007669"/>
    <property type="project" value="InterPro"/>
</dbReference>
<dbReference type="SMART" id="SM00382">
    <property type="entry name" value="AAA"/>
    <property type="match status" value="1"/>
</dbReference>
<dbReference type="CDD" id="cd03251">
    <property type="entry name" value="ABCC_MsbA"/>
    <property type="match status" value="1"/>
</dbReference>
<keyword evidence="5" id="KW-0547">Nucleotide-binding</keyword>
<evidence type="ECO:0000256" key="11">
    <source>
        <dbReference type="SAM" id="Phobius"/>
    </source>
</evidence>
<keyword evidence="3" id="KW-1003">Cell membrane</keyword>
<evidence type="ECO:0000256" key="8">
    <source>
        <dbReference type="ARBA" id="ARBA00022989"/>
    </source>
</evidence>
<dbReference type="RefSeq" id="WP_130412980.1">
    <property type="nucleotide sequence ID" value="NZ_SHKX01000012.1"/>
</dbReference>
<dbReference type="AlphaFoldDB" id="A0A4Q7Z409"/>
<dbReference type="InterPro" id="IPR003439">
    <property type="entry name" value="ABC_transporter-like_ATP-bd"/>
</dbReference>
<dbReference type="Gene3D" id="3.40.50.300">
    <property type="entry name" value="P-loop containing nucleotide triphosphate hydrolases"/>
    <property type="match status" value="1"/>
</dbReference>
<dbReference type="InterPro" id="IPR039421">
    <property type="entry name" value="Type_1_exporter"/>
</dbReference>
<dbReference type="InterPro" id="IPR011917">
    <property type="entry name" value="ABC_transpr_lipidA"/>
</dbReference>
<dbReference type="PROSITE" id="PS50893">
    <property type="entry name" value="ABC_TRANSPORTER_2"/>
    <property type="match status" value="1"/>
</dbReference>
<dbReference type="CDD" id="cd18552">
    <property type="entry name" value="ABC_6TM_MsbA_like"/>
    <property type="match status" value="1"/>
</dbReference>
<organism evidence="14 15">
    <name type="scientific">Fluviicoccus keumensis</name>
    <dbReference type="NCBI Taxonomy" id="1435465"/>
    <lineage>
        <taxon>Bacteria</taxon>
        <taxon>Pseudomonadati</taxon>
        <taxon>Pseudomonadota</taxon>
        <taxon>Gammaproteobacteria</taxon>
        <taxon>Moraxellales</taxon>
        <taxon>Moraxellaceae</taxon>
        <taxon>Fluviicoccus</taxon>
    </lineage>
</organism>
<gene>
    <name evidence="14" type="ORF">EV700_1834</name>
</gene>
<feature type="transmembrane region" description="Helical" evidence="11">
    <location>
        <begin position="61"/>
        <end position="84"/>
    </location>
</feature>
<keyword evidence="7" id="KW-1278">Translocase</keyword>
<dbReference type="PROSITE" id="PS00211">
    <property type="entry name" value="ABC_TRANSPORTER_1"/>
    <property type="match status" value="1"/>
</dbReference>
<evidence type="ECO:0000256" key="3">
    <source>
        <dbReference type="ARBA" id="ARBA00022475"/>
    </source>
</evidence>
<comment type="subcellular location">
    <subcellularLocation>
        <location evidence="1">Cell membrane</location>
        <topology evidence="1">Multi-pass membrane protein</topology>
    </subcellularLocation>
</comment>
<dbReference type="InterPro" id="IPR036640">
    <property type="entry name" value="ABC1_TM_sf"/>
</dbReference>
<dbReference type="EMBL" id="SHKX01000012">
    <property type="protein sequence ID" value="RZU45027.1"/>
    <property type="molecule type" value="Genomic_DNA"/>
</dbReference>
<dbReference type="InterPro" id="IPR027417">
    <property type="entry name" value="P-loop_NTPase"/>
</dbReference>
<feature type="domain" description="ABC transmembrane type-1" evidence="13">
    <location>
        <begin position="39"/>
        <end position="305"/>
    </location>
</feature>
<keyword evidence="8 11" id="KW-1133">Transmembrane helix</keyword>
<evidence type="ECO:0000259" key="13">
    <source>
        <dbReference type="PROSITE" id="PS50929"/>
    </source>
</evidence>
<dbReference type="InterPro" id="IPR011527">
    <property type="entry name" value="ABC1_TM_dom"/>
</dbReference>
<dbReference type="GO" id="GO:0015421">
    <property type="term" value="F:ABC-type oligopeptide transporter activity"/>
    <property type="evidence" value="ECO:0007669"/>
    <property type="project" value="TreeGrafter"/>
</dbReference>
<evidence type="ECO:0000256" key="5">
    <source>
        <dbReference type="ARBA" id="ARBA00022741"/>
    </source>
</evidence>
<evidence type="ECO:0000313" key="14">
    <source>
        <dbReference type="EMBL" id="RZU45027.1"/>
    </source>
</evidence>
<evidence type="ECO:0000313" key="15">
    <source>
        <dbReference type="Proteomes" id="UP000292423"/>
    </source>
</evidence>
<dbReference type="InterPro" id="IPR003593">
    <property type="entry name" value="AAA+_ATPase"/>
</dbReference>
<dbReference type="Gene3D" id="1.20.1560.10">
    <property type="entry name" value="ABC transporter type 1, transmembrane domain"/>
    <property type="match status" value="2"/>
</dbReference>
<evidence type="ECO:0000256" key="1">
    <source>
        <dbReference type="ARBA" id="ARBA00004651"/>
    </source>
</evidence>
<dbReference type="PROSITE" id="PS50929">
    <property type="entry name" value="ABC_TM1F"/>
    <property type="match status" value="1"/>
</dbReference>
<protein>
    <submittedName>
        <fullName evidence="14">Subfamily B ATP-binding cassette protein MsbA</fullName>
    </submittedName>
</protein>
<keyword evidence="6 14" id="KW-0067">ATP-binding</keyword>